<evidence type="ECO:0000313" key="2">
    <source>
        <dbReference type="Proteomes" id="UP000017973"/>
    </source>
</evidence>
<accession>V6M0C6</accession>
<organism evidence="1 2">
    <name type="scientific">Brevibacillus panacihumi W25</name>
    <dbReference type="NCBI Taxonomy" id="1408254"/>
    <lineage>
        <taxon>Bacteria</taxon>
        <taxon>Bacillati</taxon>
        <taxon>Bacillota</taxon>
        <taxon>Bacilli</taxon>
        <taxon>Bacillales</taxon>
        <taxon>Paenibacillaceae</taxon>
        <taxon>Brevibacillus</taxon>
    </lineage>
</organism>
<dbReference type="eggNOG" id="ENOG5033DM0">
    <property type="taxonomic scope" value="Bacteria"/>
</dbReference>
<reference evidence="1 2" key="1">
    <citation type="journal article" date="2014" name="Genome Announc.">
        <title>Draft Genome Sequence of Brevibacillus panacihumi Strain W25, a Halotolerant Hydrocarbon-Degrading Bacterium.</title>
        <authorList>
            <person name="Wang X."/>
            <person name="Jin D."/>
            <person name="Zhou L."/>
            <person name="Wu L."/>
            <person name="An W."/>
            <person name="Chen Y."/>
            <person name="Zhao L."/>
        </authorList>
    </citation>
    <scope>NUCLEOTIDE SEQUENCE [LARGE SCALE GENOMIC DNA]</scope>
    <source>
        <strain evidence="1 2">W25</strain>
    </source>
</reference>
<evidence type="ECO:0000313" key="1">
    <source>
        <dbReference type="EMBL" id="EST51837.1"/>
    </source>
</evidence>
<comment type="caution">
    <text evidence="1">The sequence shown here is derived from an EMBL/GenBank/DDBJ whole genome shotgun (WGS) entry which is preliminary data.</text>
</comment>
<dbReference type="Proteomes" id="UP000017973">
    <property type="component" value="Unassembled WGS sequence"/>
</dbReference>
<gene>
    <name evidence="1" type="ORF">T458_26095</name>
</gene>
<dbReference type="RefSeq" id="WP_023558997.1">
    <property type="nucleotide sequence ID" value="NZ_KI629786.1"/>
</dbReference>
<dbReference type="AlphaFoldDB" id="V6M0C6"/>
<keyword evidence="2" id="KW-1185">Reference proteome</keyword>
<name>V6M0C6_9BACL</name>
<protein>
    <submittedName>
        <fullName evidence="1">Uncharacterized protein</fullName>
    </submittedName>
</protein>
<dbReference type="EMBL" id="AYJU01000018">
    <property type="protein sequence ID" value="EST51837.1"/>
    <property type="molecule type" value="Genomic_DNA"/>
</dbReference>
<sequence length="166" mass="19512">MVVLNIEAGRGIGDVKLGMTKEEVIQCILKYEAEYHRPEHMKNYFKNSFKVKYNSEGKVKLIEIPSELKEDFQCMFMNIDVFNTKAEKLVALLDEISKYDRDDTELDTCFTFPELGLILWRPDVLKEEDLEKEWFKELKPSIQEDTKKNLYFSSVAIIPRPSHSEH</sequence>
<proteinExistence type="predicted"/>
<dbReference type="HOGENOM" id="CLU_1501360_0_0_9"/>
<dbReference type="OrthoDB" id="2974658at2"/>